<reference evidence="1 2" key="1">
    <citation type="submission" date="2024-08" db="EMBL/GenBank/DDBJ databases">
        <title>Draft Genome Sequence of Legionella lytica strain DSB2004, Isolated From a Fire Sprinkler System.</title>
        <authorList>
            <person name="Everhart A.D."/>
            <person name="Kidane D.T."/>
            <person name="Farone A.L."/>
            <person name="Farone M.B."/>
        </authorList>
    </citation>
    <scope>NUCLEOTIDE SEQUENCE [LARGE SCALE GENOMIC DNA]</scope>
    <source>
        <strain evidence="1 2">DSB2004</strain>
    </source>
</reference>
<dbReference type="Proteomes" id="UP001615550">
    <property type="component" value="Unassembled WGS sequence"/>
</dbReference>
<protein>
    <submittedName>
        <fullName evidence="1">Uncharacterized protein</fullName>
    </submittedName>
</protein>
<proteinExistence type="predicted"/>
<evidence type="ECO:0000313" key="1">
    <source>
        <dbReference type="EMBL" id="MFJ1270015.1"/>
    </source>
</evidence>
<organism evidence="1 2">
    <name type="scientific">Legionella lytica</name>
    <dbReference type="NCBI Taxonomy" id="96232"/>
    <lineage>
        <taxon>Bacteria</taxon>
        <taxon>Pseudomonadati</taxon>
        <taxon>Pseudomonadota</taxon>
        <taxon>Gammaproteobacteria</taxon>
        <taxon>Legionellales</taxon>
        <taxon>Legionellaceae</taxon>
        <taxon>Legionella</taxon>
    </lineage>
</organism>
<keyword evidence="2" id="KW-1185">Reference proteome</keyword>
<name>A0ABW8DFJ9_9GAMM</name>
<dbReference type="RefSeq" id="WP_400188827.1">
    <property type="nucleotide sequence ID" value="NZ_JBGORX010000011.1"/>
</dbReference>
<dbReference type="EMBL" id="JBGORX010000011">
    <property type="protein sequence ID" value="MFJ1270015.1"/>
    <property type="molecule type" value="Genomic_DNA"/>
</dbReference>
<accession>A0ABW8DFJ9</accession>
<gene>
    <name evidence="1" type="ORF">ACD661_15760</name>
</gene>
<evidence type="ECO:0000313" key="2">
    <source>
        <dbReference type="Proteomes" id="UP001615550"/>
    </source>
</evidence>
<comment type="caution">
    <text evidence="1">The sequence shown here is derived from an EMBL/GenBank/DDBJ whole genome shotgun (WGS) entry which is preliminary data.</text>
</comment>
<sequence length="157" mass="18214">MRGQFLSKLGFANVNYSHKDIEVSFIPEDKNYKIKELIKMYFISILWRASVTERKEFSQVNLGDKYESKAREAILNQNSEFFPELDIVFSKFEHGISGFMLPRKEKFGVVNGYRIGFPYYSCLVKVDRRPFPLELDGLSLNTSDKVGFNYRIGANAN</sequence>